<organism evidence="1 2">
    <name type="scientific">Pseudoalteromonas luteoviolacea NCIMB 1942</name>
    <dbReference type="NCBI Taxonomy" id="1365253"/>
    <lineage>
        <taxon>Bacteria</taxon>
        <taxon>Pseudomonadati</taxon>
        <taxon>Pseudomonadota</taxon>
        <taxon>Gammaproteobacteria</taxon>
        <taxon>Alteromonadales</taxon>
        <taxon>Pseudoalteromonadaceae</taxon>
        <taxon>Pseudoalteromonas</taxon>
    </lineage>
</organism>
<gene>
    <name evidence="1" type="ORF">N482_13620</name>
</gene>
<proteinExistence type="predicted"/>
<comment type="caution">
    <text evidence="1">The sequence shown here is derived from an EMBL/GenBank/DDBJ whole genome shotgun (WGS) entry which is preliminary data.</text>
</comment>
<dbReference type="SUPFAM" id="SSF55874">
    <property type="entry name" value="ATPase domain of HSP90 chaperone/DNA topoisomerase II/histidine kinase"/>
    <property type="match status" value="1"/>
</dbReference>
<dbReference type="Proteomes" id="UP000076587">
    <property type="component" value="Unassembled WGS sequence"/>
</dbReference>
<protein>
    <recommendedName>
        <fullName evidence="3">Histidine kinase/HSP90-like ATPase domain-containing protein</fullName>
    </recommendedName>
</protein>
<evidence type="ECO:0000313" key="1">
    <source>
        <dbReference type="EMBL" id="KZN45857.1"/>
    </source>
</evidence>
<sequence>MDDDGLQLAFSDNGVGMDNEARLHIFEPFLLLPAVRGVSG</sequence>
<evidence type="ECO:0008006" key="3">
    <source>
        <dbReference type="Google" id="ProtNLM"/>
    </source>
</evidence>
<dbReference type="InterPro" id="IPR036890">
    <property type="entry name" value="HATPase_C_sf"/>
</dbReference>
<reference evidence="1 2" key="1">
    <citation type="submission" date="2013-07" db="EMBL/GenBank/DDBJ databases">
        <title>Comparative Genomic and Metabolomic Analysis of Twelve Strains of Pseudoalteromonas luteoviolacea.</title>
        <authorList>
            <person name="Vynne N.G."/>
            <person name="Mansson M."/>
            <person name="Gram L."/>
        </authorList>
    </citation>
    <scope>NUCLEOTIDE SEQUENCE [LARGE SCALE GENOMIC DNA]</scope>
    <source>
        <strain evidence="1 2">NCIMB 1942</strain>
    </source>
</reference>
<evidence type="ECO:0000313" key="2">
    <source>
        <dbReference type="Proteomes" id="UP000076587"/>
    </source>
</evidence>
<accession>A0A167AVP6</accession>
<dbReference type="EMBL" id="AUXT01000176">
    <property type="protein sequence ID" value="KZN45857.1"/>
    <property type="molecule type" value="Genomic_DNA"/>
</dbReference>
<dbReference type="PATRIC" id="fig|1365253.3.peg.3300"/>
<name>A0A167AVP6_9GAMM</name>
<dbReference type="AlphaFoldDB" id="A0A167AVP6"/>